<dbReference type="EMBL" id="BJWL01000014">
    <property type="protein sequence ID" value="GFZ00561.1"/>
    <property type="molecule type" value="Genomic_DNA"/>
</dbReference>
<comment type="caution">
    <text evidence="2">The sequence shown here is derived from an EMBL/GenBank/DDBJ whole genome shotgun (WGS) entry which is preliminary data.</text>
</comment>
<evidence type="ECO:0000256" key="1">
    <source>
        <dbReference type="SAM" id="MobiDB-lite"/>
    </source>
</evidence>
<dbReference type="AlphaFoldDB" id="A0A7J0FPJ4"/>
<reference evidence="2 3" key="1">
    <citation type="submission" date="2019-07" db="EMBL/GenBank/DDBJ databases">
        <title>De Novo Assembly of kiwifruit Actinidia rufa.</title>
        <authorList>
            <person name="Sugita-Konishi S."/>
            <person name="Sato K."/>
            <person name="Mori E."/>
            <person name="Abe Y."/>
            <person name="Kisaki G."/>
            <person name="Hamano K."/>
            <person name="Suezawa K."/>
            <person name="Otani M."/>
            <person name="Fukuda T."/>
            <person name="Manabe T."/>
            <person name="Gomi K."/>
            <person name="Tabuchi M."/>
            <person name="Akimitsu K."/>
            <person name="Kataoka I."/>
        </authorList>
    </citation>
    <scope>NUCLEOTIDE SEQUENCE [LARGE SCALE GENOMIC DNA]</scope>
    <source>
        <strain evidence="3">cv. Fuchu</strain>
    </source>
</reference>
<feature type="compositionally biased region" description="Polar residues" evidence="1">
    <location>
        <begin position="271"/>
        <end position="280"/>
    </location>
</feature>
<organism evidence="2 3">
    <name type="scientific">Actinidia rufa</name>
    <dbReference type="NCBI Taxonomy" id="165716"/>
    <lineage>
        <taxon>Eukaryota</taxon>
        <taxon>Viridiplantae</taxon>
        <taxon>Streptophyta</taxon>
        <taxon>Embryophyta</taxon>
        <taxon>Tracheophyta</taxon>
        <taxon>Spermatophyta</taxon>
        <taxon>Magnoliopsida</taxon>
        <taxon>eudicotyledons</taxon>
        <taxon>Gunneridae</taxon>
        <taxon>Pentapetalae</taxon>
        <taxon>asterids</taxon>
        <taxon>Ericales</taxon>
        <taxon>Actinidiaceae</taxon>
        <taxon>Actinidia</taxon>
    </lineage>
</organism>
<sequence length="314" mass="33246">MVPSDGDNGEDIPTGGAAPVARNEGESHHSRDEPRRGDHSQDGSVEYIGTIRKEMRKVFPHLPDLTFLRLLGEKSDHSSLVWNQVALALARRLVMLKKISRKKLAQMVEGSKGASSAVKSTPVAKWVVIGPRDEVPNISPSKKGKSASDAKKKCPISLPEEKKKGSSVKALAKAKLSSNKAASKAAVGEGTSANPGAVLGPKAFMLGNPTVAEKFLEGVIPPSNKEEVEKLDLDRAISRFFHGVGEVVVLASSLVGRGEVDLEVTGGRRCQTNDLGSDSKVTGGHDARGTPAKSNRTPAKSNCTPPSQIDVRIG</sequence>
<evidence type="ECO:0000313" key="2">
    <source>
        <dbReference type="EMBL" id="GFZ00561.1"/>
    </source>
</evidence>
<gene>
    <name evidence="2" type="ORF">Acr_14g0001960</name>
</gene>
<name>A0A7J0FPJ4_9ERIC</name>
<feature type="region of interest" description="Disordered" evidence="1">
    <location>
        <begin position="271"/>
        <end position="314"/>
    </location>
</feature>
<feature type="compositionally biased region" description="Polar residues" evidence="1">
    <location>
        <begin position="292"/>
        <end position="307"/>
    </location>
</feature>
<dbReference type="Proteomes" id="UP000585474">
    <property type="component" value="Unassembled WGS sequence"/>
</dbReference>
<feature type="region of interest" description="Disordered" evidence="1">
    <location>
        <begin position="1"/>
        <end position="44"/>
    </location>
</feature>
<accession>A0A7J0FPJ4</accession>
<protein>
    <submittedName>
        <fullName evidence="2">Uncharacterized protein</fullName>
    </submittedName>
</protein>
<evidence type="ECO:0000313" key="3">
    <source>
        <dbReference type="Proteomes" id="UP000585474"/>
    </source>
</evidence>
<keyword evidence="3" id="KW-1185">Reference proteome</keyword>
<feature type="region of interest" description="Disordered" evidence="1">
    <location>
        <begin position="135"/>
        <end position="161"/>
    </location>
</feature>
<proteinExistence type="predicted"/>
<feature type="compositionally biased region" description="Basic and acidic residues" evidence="1">
    <location>
        <begin position="23"/>
        <end position="41"/>
    </location>
</feature>